<feature type="signal peptide" evidence="1">
    <location>
        <begin position="1"/>
        <end position="24"/>
    </location>
</feature>
<reference evidence="2" key="1">
    <citation type="submission" date="2022-10" db="EMBL/GenBank/DDBJ databases">
        <title>Chryseobacterium sp. nov., a novel bacterial species.</title>
        <authorList>
            <person name="Cao Y."/>
        </authorList>
    </citation>
    <scope>NUCLEOTIDE SEQUENCE</scope>
    <source>
        <strain evidence="2">CCTCC AB2015118</strain>
    </source>
</reference>
<organism evidence="2 3">
    <name type="scientific">Chryseobacterium formosus</name>
    <dbReference type="NCBI Taxonomy" id="1537363"/>
    <lineage>
        <taxon>Bacteria</taxon>
        <taxon>Pseudomonadati</taxon>
        <taxon>Bacteroidota</taxon>
        <taxon>Flavobacteriia</taxon>
        <taxon>Flavobacteriales</taxon>
        <taxon>Weeksellaceae</taxon>
        <taxon>Chryseobacterium group</taxon>
        <taxon>Chryseobacterium</taxon>
    </lineage>
</organism>
<feature type="chain" id="PRO_5046232547" evidence="1">
    <location>
        <begin position="25"/>
        <end position="129"/>
    </location>
</feature>
<keyword evidence="3" id="KW-1185">Reference proteome</keyword>
<evidence type="ECO:0000313" key="3">
    <source>
        <dbReference type="Proteomes" id="UP001073122"/>
    </source>
</evidence>
<dbReference type="PROSITE" id="PS51257">
    <property type="entry name" value="PROKAR_LIPOPROTEIN"/>
    <property type="match status" value="1"/>
</dbReference>
<proteinExistence type="predicted"/>
<dbReference type="EMBL" id="JAOVZW010000010">
    <property type="protein sequence ID" value="MCX8524138.1"/>
    <property type="molecule type" value="Genomic_DNA"/>
</dbReference>
<name>A0ABT3XPR9_9FLAO</name>
<comment type="caution">
    <text evidence="2">The sequence shown here is derived from an EMBL/GenBank/DDBJ whole genome shotgun (WGS) entry which is preliminary data.</text>
</comment>
<evidence type="ECO:0000256" key="1">
    <source>
        <dbReference type="SAM" id="SignalP"/>
    </source>
</evidence>
<dbReference type="Proteomes" id="UP001073122">
    <property type="component" value="Unassembled WGS sequence"/>
</dbReference>
<sequence length="129" mass="14573">MKKALSIILLGLCTLLVTGCKHSAKDPDLKIIETPTEVSNDDIVKETITDRHGDEMEVITNNTKNKVILHLNGQSYELHKNFENSGFSTSDNKYQFNETKNEVTFLKKDVDMVLFHGKRDQASTKMASQ</sequence>
<dbReference type="RefSeq" id="WP_267265438.1">
    <property type="nucleotide sequence ID" value="NZ_JAOVZW010000010.1"/>
</dbReference>
<keyword evidence="1" id="KW-0732">Signal</keyword>
<accession>A0ABT3XPR9</accession>
<evidence type="ECO:0000313" key="2">
    <source>
        <dbReference type="EMBL" id="MCX8524138.1"/>
    </source>
</evidence>
<protein>
    <submittedName>
        <fullName evidence="2">Uncharacterized protein</fullName>
    </submittedName>
</protein>
<gene>
    <name evidence="2" type="ORF">OF897_09390</name>
</gene>